<evidence type="ECO:0008006" key="3">
    <source>
        <dbReference type="Google" id="ProtNLM"/>
    </source>
</evidence>
<dbReference type="OrthoDB" id="9950135at2759"/>
<organism evidence="1 2">
    <name type="scientific">Streblomastix strix</name>
    <dbReference type="NCBI Taxonomy" id="222440"/>
    <lineage>
        <taxon>Eukaryota</taxon>
        <taxon>Metamonada</taxon>
        <taxon>Preaxostyla</taxon>
        <taxon>Oxymonadida</taxon>
        <taxon>Streblomastigidae</taxon>
        <taxon>Streblomastix</taxon>
    </lineage>
</organism>
<dbReference type="SUPFAM" id="SSF56672">
    <property type="entry name" value="DNA/RNA polymerases"/>
    <property type="match status" value="1"/>
</dbReference>
<dbReference type="Proteomes" id="UP000324800">
    <property type="component" value="Unassembled WGS sequence"/>
</dbReference>
<reference evidence="1 2" key="1">
    <citation type="submission" date="2019-03" db="EMBL/GenBank/DDBJ databases">
        <title>Single cell metagenomics reveals metabolic interactions within the superorganism composed of flagellate Streblomastix strix and complex community of Bacteroidetes bacteria on its surface.</title>
        <authorList>
            <person name="Treitli S.C."/>
            <person name="Kolisko M."/>
            <person name="Husnik F."/>
            <person name="Keeling P."/>
            <person name="Hampl V."/>
        </authorList>
    </citation>
    <scope>NUCLEOTIDE SEQUENCE [LARGE SCALE GENOMIC DNA]</scope>
    <source>
        <strain evidence="1">ST1C</strain>
    </source>
</reference>
<evidence type="ECO:0000313" key="1">
    <source>
        <dbReference type="EMBL" id="KAA6372294.1"/>
    </source>
</evidence>
<protein>
    <recommendedName>
        <fullName evidence="3">Reverse transcriptase domain-containing protein</fullName>
    </recommendedName>
</protein>
<accession>A0A5J4UQ22</accession>
<dbReference type="InterPro" id="IPR043128">
    <property type="entry name" value="Rev_trsase/Diguanyl_cyclase"/>
</dbReference>
<sequence length="184" mass="21627">MGVFDDWMKEKNYTEKLEEGLSEYIIAEIHLEQAKWYNPTFTIPNPLGKRRVILDASSMNNEIQTVQFNMNGTDQVRDLISNRDWTICLAQTLIFHRQILSPSHGQYLTFKTIVKVYQFRPMPLGTQHSPTFFAHALAMVVTKKRRKSDIRIFNFVDDMLLLHQNIERLQEQTQTNVIILEAIR</sequence>
<dbReference type="AlphaFoldDB" id="A0A5J4UQ22"/>
<comment type="caution">
    <text evidence="1">The sequence shown here is derived from an EMBL/GenBank/DDBJ whole genome shotgun (WGS) entry which is preliminary data.</text>
</comment>
<gene>
    <name evidence="1" type="ORF">EZS28_032181</name>
</gene>
<dbReference type="Gene3D" id="3.10.10.10">
    <property type="entry name" value="HIV Type 1 Reverse Transcriptase, subunit A, domain 1"/>
    <property type="match status" value="1"/>
</dbReference>
<dbReference type="InterPro" id="IPR043502">
    <property type="entry name" value="DNA/RNA_pol_sf"/>
</dbReference>
<dbReference type="Gene3D" id="3.30.70.270">
    <property type="match status" value="1"/>
</dbReference>
<dbReference type="EMBL" id="SNRW01013711">
    <property type="protein sequence ID" value="KAA6372294.1"/>
    <property type="molecule type" value="Genomic_DNA"/>
</dbReference>
<name>A0A5J4UQ22_9EUKA</name>
<evidence type="ECO:0000313" key="2">
    <source>
        <dbReference type="Proteomes" id="UP000324800"/>
    </source>
</evidence>
<proteinExistence type="predicted"/>